<evidence type="ECO:0000313" key="2">
    <source>
        <dbReference type="EMBL" id="GAA0917387.1"/>
    </source>
</evidence>
<keyword evidence="3" id="KW-1185">Reference proteome</keyword>
<evidence type="ECO:0008006" key="4">
    <source>
        <dbReference type="Google" id="ProtNLM"/>
    </source>
</evidence>
<reference evidence="2 3" key="1">
    <citation type="journal article" date="2019" name="Int. J. Syst. Evol. Microbiol.">
        <title>The Global Catalogue of Microorganisms (GCM) 10K type strain sequencing project: providing services to taxonomists for standard genome sequencing and annotation.</title>
        <authorList>
            <consortium name="The Broad Institute Genomics Platform"/>
            <consortium name="The Broad Institute Genome Sequencing Center for Infectious Disease"/>
            <person name="Wu L."/>
            <person name="Ma J."/>
        </authorList>
    </citation>
    <scope>NUCLEOTIDE SEQUENCE [LARGE SCALE GENOMIC DNA]</scope>
    <source>
        <strain evidence="2 3">JCM 11136</strain>
    </source>
</reference>
<keyword evidence="1" id="KW-0812">Transmembrane</keyword>
<feature type="transmembrane region" description="Helical" evidence="1">
    <location>
        <begin position="119"/>
        <end position="137"/>
    </location>
</feature>
<evidence type="ECO:0000313" key="3">
    <source>
        <dbReference type="Proteomes" id="UP001501578"/>
    </source>
</evidence>
<sequence length="189" mass="20224">MTAVPLLERRYRRLLLAYPSGYRRDHGDELLDVLVESTAPGRTRPPLREAVGLLLGGARTRAVALATGSPWVDGVHLGVTVVAMSNFMTLLPYAGALPMWSALSALSVLAILRGWIRTAAALTALVGLKALAVASGRQFGEMTLLPVHPSFLVERALYGWTTPAAVISGYALVLAGLMLLAVRRPATLW</sequence>
<keyword evidence="1" id="KW-0472">Membrane</keyword>
<keyword evidence="1" id="KW-1133">Transmembrane helix</keyword>
<organism evidence="2 3">
    <name type="scientific">Nonomuraea longicatena</name>
    <dbReference type="NCBI Taxonomy" id="83682"/>
    <lineage>
        <taxon>Bacteria</taxon>
        <taxon>Bacillati</taxon>
        <taxon>Actinomycetota</taxon>
        <taxon>Actinomycetes</taxon>
        <taxon>Streptosporangiales</taxon>
        <taxon>Streptosporangiaceae</taxon>
        <taxon>Nonomuraea</taxon>
    </lineage>
</organism>
<accession>A0ABN1NVD5</accession>
<dbReference type="Proteomes" id="UP001501578">
    <property type="component" value="Unassembled WGS sequence"/>
</dbReference>
<dbReference type="EMBL" id="BAAAHQ010000004">
    <property type="protein sequence ID" value="GAA0917387.1"/>
    <property type="molecule type" value="Genomic_DNA"/>
</dbReference>
<name>A0ABN1NVD5_9ACTN</name>
<comment type="caution">
    <text evidence="2">The sequence shown here is derived from an EMBL/GenBank/DDBJ whole genome shotgun (WGS) entry which is preliminary data.</text>
</comment>
<protein>
    <recommendedName>
        <fullName evidence="4">Transmembrane protein</fullName>
    </recommendedName>
</protein>
<proteinExistence type="predicted"/>
<gene>
    <name evidence="2" type="ORF">GCM10009560_13360</name>
</gene>
<feature type="transmembrane region" description="Helical" evidence="1">
    <location>
        <begin position="157"/>
        <end position="182"/>
    </location>
</feature>
<evidence type="ECO:0000256" key="1">
    <source>
        <dbReference type="SAM" id="Phobius"/>
    </source>
</evidence>
<dbReference type="RefSeq" id="WP_343948809.1">
    <property type="nucleotide sequence ID" value="NZ_BAAAHQ010000004.1"/>
</dbReference>
<feature type="transmembrane region" description="Helical" evidence="1">
    <location>
        <begin position="90"/>
        <end position="112"/>
    </location>
</feature>